<dbReference type="InterPro" id="IPR050352">
    <property type="entry name" value="ABCG_transporters"/>
</dbReference>
<keyword evidence="3 9" id="KW-0812">Transmembrane</keyword>
<accession>R7WD78</accession>
<dbReference type="Pfam" id="PF01061">
    <property type="entry name" value="ABC2_membrane"/>
    <property type="match status" value="1"/>
</dbReference>
<evidence type="ECO:0000256" key="4">
    <source>
        <dbReference type="ARBA" id="ARBA00022741"/>
    </source>
</evidence>
<dbReference type="SUPFAM" id="SSF52540">
    <property type="entry name" value="P-loop containing nucleoside triphosphate hydrolases"/>
    <property type="match status" value="1"/>
</dbReference>
<dbReference type="InterPro" id="IPR013525">
    <property type="entry name" value="ABC2_TM"/>
</dbReference>
<reference evidence="10" key="1">
    <citation type="submission" date="2015-06" db="UniProtKB">
        <authorList>
            <consortium name="EnsemblPlants"/>
        </authorList>
    </citation>
    <scope>IDENTIFICATION</scope>
</reference>
<evidence type="ECO:0000256" key="8">
    <source>
        <dbReference type="SAM" id="MobiDB-lite"/>
    </source>
</evidence>
<dbReference type="InterPro" id="IPR017871">
    <property type="entry name" value="ABC_transporter-like_CS"/>
</dbReference>
<dbReference type="PROSITE" id="PS50893">
    <property type="entry name" value="ABC_TRANSPORTER_2"/>
    <property type="match status" value="1"/>
</dbReference>
<dbReference type="GO" id="GO:0140359">
    <property type="term" value="F:ABC-type transporter activity"/>
    <property type="evidence" value="ECO:0007669"/>
    <property type="project" value="InterPro"/>
</dbReference>
<dbReference type="PANTHER" id="PTHR48041:SF73">
    <property type="entry name" value="ABC TRANSPORTER G FAMILY MEMBER STR"/>
    <property type="match status" value="1"/>
</dbReference>
<feature type="transmembrane region" description="Helical" evidence="9">
    <location>
        <begin position="852"/>
        <end position="871"/>
    </location>
</feature>
<feature type="compositionally biased region" description="Low complexity" evidence="8">
    <location>
        <begin position="623"/>
        <end position="636"/>
    </location>
</feature>
<protein>
    <submittedName>
        <fullName evidence="10">ABC transporter G family member 19</fullName>
    </submittedName>
</protein>
<evidence type="ECO:0000256" key="9">
    <source>
        <dbReference type="SAM" id="Phobius"/>
    </source>
</evidence>
<dbReference type="InterPro" id="IPR003439">
    <property type="entry name" value="ABC_transporter-like_ATP-bd"/>
</dbReference>
<evidence type="ECO:0000256" key="7">
    <source>
        <dbReference type="ARBA" id="ARBA00023136"/>
    </source>
</evidence>
<comment type="subcellular location">
    <subcellularLocation>
        <location evidence="1">Membrane</location>
        <topology evidence="1">Multi-pass membrane protein</topology>
    </subcellularLocation>
</comment>
<dbReference type="PANTHER" id="PTHR48041">
    <property type="entry name" value="ABC TRANSPORTER G FAMILY MEMBER 28"/>
    <property type="match status" value="1"/>
</dbReference>
<keyword evidence="4" id="KW-0547">Nucleotide-binding</keyword>
<organism evidence="10">
    <name type="scientific">Aegilops tauschii</name>
    <name type="common">Tausch's goatgrass</name>
    <name type="synonym">Aegilops squarrosa</name>
    <dbReference type="NCBI Taxonomy" id="37682"/>
    <lineage>
        <taxon>Eukaryota</taxon>
        <taxon>Viridiplantae</taxon>
        <taxon>Streptophyta</taxon>
        <taxon>Embryophyta</taxon>
        <taxon>Tracheophyta</taxon>
        <taxon>Spermatophyta</taxon>
        <taxon>Magnoliopsida</taxon>
        <taxon>Liliopsida</taxon>
        <taxon>Poales</taxon>
        <taxon>Poaceae</taxon>
        <taxon>BOP clade</taxon>
        <taxon>Pooideae</taxon>
        <taxon>Triticodae</taxon>
        <taxon>Triticeae</taxon>
        <taxon>Triticinae</taxon>
        <taxon>Aegilops</taxon>
    </lineage>
</organism>
<dbReference type="Pfam" id="PF00005">
    <property type="entry name" value="ABC_tran"/>
    <property type="match status" value="1"/>
</dbReference>
<feature type="transmembrane region" description="Helical" evidence="9">
    <location>
        <begin position="746"/>
        <end position="768"/>
    </location>
</feature>
<dbReference type="InterPro" id="IPR027417">
    <property type="entry name" value="P-loop_NTPase"/>
</dbReference>
<sequence>MAFTIHGQKDGGLPYQTTFRATDGEFVVEQRQKDCQTPGRPLLLCMQSCDHGLATTVHWLRSPLDDKSDVDTMIQTYSGGLRDRFGYALMLLRANIVHGSKRLHPGSSKPVYVRTDGSLSDRSQNHDSTRLLKPATPYASGLSRLKRVCHDGLTDGTHTDTRVYIEIRPVCTNFVRSVSIVVEIRGRDIPPRRTERKKSLESLLDAADVRGKRGGPVPAVGEKITTFPGQGLEFKNLSYSVIKKQKKDGVKIKKEVYLLNDISGQALRGQVTAILGPSGAGKSTFLDAIAGRIAKGSLEGSVSIDGRPVTTSYMKQISSYVMQDDQLFPMLTVLETLTFAAEVRLPPSLSRAEKLKRVWELIEQLGLQTTAHTYIGDEGVRGVSGGERRRVSIGTDIIHKPSLLFLDEPTSGLDSTSAHSVVEKVKDIARGGSIVLMTIHQPSFRIQMLLDRIVILARGRLIYLGNPTTLPTYLAGFGRPVPEGENSMEYLLDVIKEYDESTLGLEPLVAYQRDGSKPTEAAKTPVPRTPRTPYQKSVQFRQMQLKSNQFSLASATPHANPFSNFESYNIDDEEGDFDNSLERKIQTPMHTANSGYHPRLASQFYKDFSVWVYNGVAGTPQRRPTWTPARTPARTPMSSYQRSRVNTPHRSIPPSPQEPVFKPEEPDYEEQGLDIEPLDAPEDGPKFANPWLREVAVLSWRTALNVVRTPELFLSREIVLTVMALILSTLFHRLSGSDFLTINRILNFYIFAVCLVFFSSNDAVPTFIQERFIFIRERSHNAYRASTYVISSLIVYLPFFAIQGFTFAVITKFMLHLNSSLLYFWIVLFASLITTNAYVMLVSALVPSYITGYAVVIATTALFFLTCGFFLKRNKIPIYWRWLHYISAIKYPFEALLVNEFKGSHCYTGTFNQLSPGPLGEIKESGLHDQLNPNITTCPLIGQDVLTSMDITMDSIWVDVAILLAWGVLYRLFFYVVLRFYSKNERK</sequence>
<dbReference type="Pfam" id="PF19055">
    <property type="entry name" value="ABC2_membrane_7"/>
    <property type="match status" value="1"/>
</dbReference>
<dbReference type="GO" id="GO:0005524">
    <property type="term" value="F:ATP binding"/>
    <property type="evidence" value="ECO:0007669"/>
    <property type="project" value="UniProtKB-KW"/>
</dbReference>
<proteinExistence type="predicted"/>
<evidence type="ECO:0000256" key="2">
    <source>
        <dbReference type="ARBA" id="ARBA00022448"/>
    </source>
</evidence>
<keyword evidence="2" id="KW-0813">Transport</keyword>
<feature type="transmembrane region" description="Helical" evidence="9">
    <location>
        <begin position="822"/>
        <end position="846"/>
    </location>
</feature>
<feature type="transmembrane region" description="Helical" evidence="9">
    <location>
        <begin position="956"/>
        <end position="978"/>
    </location>
</feature>
<dbReference type="SMART" id="SM00382">
    <property type="entry name" value="AAA"/>
    <property type="match status" value="1"/>
</dbReference>
<dbReference type="EnsemblPlants" id="EMT20028">
    <property type="protein sequence ID" value="EMT20028"/>
    <property type="gene ID" value="F775_13106"/>
</dbReference>
<dbReference type="GO" id="GO:0016020">
    <property type="term" value="C:membrane"/>
    <property type="evidence" value="ECO:0007669"/>
    <property type="project" value="UniProtKB-SubCell"/>
</dbReference>
<keyword evidence="6 9" id="KW-1133">Transmembrane helix</keyword>
<name>R7WD78_AEGTA</name>
<feature type="region of interest" description="Disordered" evidence="8">
    <location>
        <begin position="623"/>
        <end position="666"/>
    </location>
</feature>
<feature type="compositionally biased region" description="Polar residues" evidence="8">
    <location>
        <begin position="637"/>
        <end position="649"/>
    </location>
</feature>
<dbReference type="InterPro" id="IPR003593">
    <property type="entry name" value="AAA+_ATPase"/>
</dbReference>
<dbReference type="PROSITE" id="PS00211">
    <property type="entry name" value="ABC_TRANSPORTER_1"/>
    <property type="match status" value="1"/>
</dbReference>
<feature type="region of interest" description="Disordered" evidence="8">
    <location>
        <begin position="114"/>
        <end position="133"/>
    </location>
</feature>
<feature type="region of interest" description="Disordered" evidence="8">
    <location>
        <begin position="556"/>
        <end position="575"/>
    </location>
</feature>
<dbReference type="AlphaFoldDB" id="R7WD78"/>
<evidence type="ECO:0000256" key="1">
    <source>
        <dbReference type="ARBA" id="ARBA00004141"/>
    </source>
</evidence>
<evidence type="ECO:0000313" key="10">
    <source>
        <dbReference type="EnsemblPlants" id="EMT20028"/>
    </source>
</evidence>
<evidence type="ECO:0000256" key="6">
    <source>
        <dbReference type="ARBA" id="ARBA00022989"/>
    </source>
</evidence>
<dbReference type="GO" id="GO:0016887">
    <property type="term" value="F:ATP hydrolysis activity"/>
    <property type="evidence" value="ECO:0007669"/>
    <property type="project" value="InterPro"/>
</dbReference>
<evidence type="ECO:0000256" key="3">
    <source>
        <dbReference type="ARBA" id="ARBA00022692"/>
    </source>
</evidence>
<feature type="region of interest" description="Disordered" evidence="8">
    <location>
        <begin position="514"/>
        <end position="536"/>
    </location>
</feature>
<dbReference type="InterPro" id="IPR043926">
    <property type="entry name" value="ABCG_dom"/>
</dbReference>
<keyword evidence="5" id="KW-0067">ATP-binding</keyword>
<evidence type="ECO:0000256" key="5">
    <source>
        <dbReference type="ARBA" id="ARBA00022840"/>
    </source>
</evidence>
<keyword evidence="7 9" id="KW-0472">Membrane</keyword>
<dbReference type="Gene3D" id="3.40.50.300">
    <property type="entry name" value="P-loop containing nucleotide triphosphate hydrolases"/>
    <property type="match status" value="1"/>
</dbReference>
<feature type="transmembrane region" description="Helical" evidence="9">
    <location>
        <begin position="788"/>
        <end position="810"/>
    </location>
</feature>